<dbReference type="RefSeq" id="WP_140884998.1">
    <property type="nucleotide sequence ID" value="NZ_RCZP01000018.1"/>
</dbReference>
<keyword evidence="1" id="KW-1133">Transmembrane helix</keyword>
<protein>
    <recommendedName>
        <fullName evidence="4">DUF4760 domain-containing protein</fullName>
    </recommendedName>
</protein>
<evidence type="ECO:0000256" key="1">
    <source>
        <dbReference type="SAM" id="Phobius"/>
    </source>
</evidence>
<reference evidence="2 3" key="1">
    <citation type="journal article" date="2019" name="Environ. Microbiol.">
        <title>Species interactions and distinct microbial communities in high Arctic permafrost affected cryosols are associated with the CH4 and CO2 gas fluxes.</title>
        <authorList>
            <person name="Altshuler I."/>
            <person name="Hamel J."/>
            <person name="Turney S."/>
            <person name="Magnuson E."/>
            <person name="Levesque R."/>
            <person name="Greer C."/>
            <person name="Whyte L.G."/>
        </authorList>
    </citation>
    <scope>NUCLEOTIDE SEQUENCE [LARGE SCALE GENOMIC DNA]</scope>
    <source>
        <strain evidence="2 3">S9.3B</strain>
    </source>
</reference>
<evidence type="ECO:0000313" key="2">
    <source>
        <dbReference type="EMBL" id="TPG53296.1"/>
    </source>
</evidence>
<dbReference type="AlphaFoldDB" id="A0A502FW69"/>
<keyword evidence="1" id="KW-0812">Transmembrane</keyword>
<sequence>MWMQFVFSPPKPGEWRTLLDLAPILSSAVALLAVFVGPWVQMRIAKHQIEASAETAKRQQVASVVSSNRVRWIEEFRKEIAEFIAACHLHEIEKHDLEEAETAGDKDWAEQCRTARDASFLRVNTLLHTLRLKLEPTDPLRPQDQEIWDTIGRLDQLYVHEFESLIEFEKAFFAEVEPLSRAVRAKLSAEWKRVERLE</sequence>
<organism evidence="2 3">
    <name type="scientific">Muricoccus nepalensis</name>
    <dbReference type="NCBI Taxonomy" id="1854500"/>
    <lineage>
        <taxon>Bacteria</taxon>
        <taxon>Pseudomonadati</taxon>
        <taxon>Pseudomonadota</taxon>
        <taxon>Alphaproteobacteria</taxon>
        <taxon>Acetobacterales</taxon>
        <taxon>Roseomonadaceae</taxon>
        <taxon>Muricoccus</taxon>
    </lineage>
</organism>
<dbReference type="EMBL" id="RCZP01000018">
    <property type="protein sequence ID" value="TPG53296.1"/>
    <property type="molecule type" value="Genomic_DNA"/>
</dbReference>
<gene>
    <name evidence="2" type="ORF">EAH89_17415</name>
</gene>
<comment type="caution">
    <text evidence="2">The sequence shown here is derived from an EMBL/GenBank/DDBJ whole genome shotgun (WGS) entry which is preliminary data.</text>
</comment>
<evidence type="ECO:0008006" key="4">
    <source>
        <dbReference type="Google" id="ProtNLM"/>
    </source>
</evidence>
<accession>A0A502FW69</accession>
<feature type="transmembrane region" description="Helical" evidence="1">
    <location>
        <begin position="20"/>
        <end position="40"/>
    </location>
</feature>
<name>A0A502FW69_9PROT</name>
<proteinExistence type="predicted"/>
<keyword evidence="1" id="KW-0472">Membrane</keyword>
<keyword evidence="3" id="KW-1185">Reference proteome</keyword>
<dbReference type="OrthoDB" id="5919045at2"/>
<dbReference type="Proteomes" id="UP000317078">
    <property type="component" value="Unassembled WGS sequence"/>
</dbReference>
<evidence type="ECO:0000313" key="3">
    <source>
        <dbReference type="Proteomes" id="UP000317078"/>
    </source>
</evidence>